<comment type="caution">
    <text evidence="2">The sequence shown here is derived from an EMBL/GenBank/DDBJ whole genome shotgun (WGS) entry which is preliminary data.</text>
</comment>
<evidence type="ECO:0000313" key="2">
    <source>
        <dbReference type="EMBL" id="MFD0781849.1"/>
    </source>
</evidence>
<sequence length="212" mass="22986">MNDDTIADSRRMLELMEATRRKTVRQLTRRYALLFVVWAVAWAVGFFALWITSGVGALDILPPAAGWVIFIMALAVAVVWSTVVGIRAANDGISGRSQLQGALYGNAWTVSMIAAWLLILGLQRNGLPDDLAQLLYPAIYVFLVGVLYLAGGALWRAVPMFVLGVILIVVAVVATFIGTPTHYLVYATVGPAAMLVVAALMLWGPRRVRESA</sequence>
<keyword evidence="1" id="KW-0472">Membrane</keyword>
<evidence type="ECO:0008006" key="4">
    <source>
        <dbReference type="Google" id="ProtNLM"/>
    </source>
</evidence>
<name>A0ABW2ZUB4_9MICO</name>
<dbReference type="RefSeq" id="WP_378749525.1">
    <property type="nucleotide sequence ID" value="NZ_JBHSSV010000001.1"/>
</dbReference>
<keyword evidence="1" id="KW-1133">Transmembrane helix</keyword>
<dbReference type="EMBL" id="JBHTIM010000001">
    <property type="protein sequence ID" value="MFD0781849.1"/>
    <property type="molecule type" value="Genomic_DNA"/>
</dbReference>
<feature type="transmembrane region" description="Helical" evidence="1">
    <location>
        <begin position="64"/>
        <end position="89"/>
    </location>
</feature>
<evidence type="ECO:0000256" key="1">
    <source>
        <dbReference type="SAM" id="Phobius"/>
    </source>
</evidence>
<proteinExistence type="predicted"/>
<gene>
    <name evidence="2" type="ORF">ACFQZV_11160</name>
</gene>
<keyword evidence="3" id="KW-1185">Reference proteome</keyword>
<reference evidence="3" key="1">
    <citation type="journal article" date="2019" name="Int. J. Syst. Evol. Microbiol.">
        <title>The Global Catalogue of Microorganisms (GCM) 10K type strain sequencing project: providing services to taxonomists for standard genome sequencing and annotation.</title>
        <authorList>
            <consortium name="The Broad Institute Genomics Platform"/>
            <consortium name="The Broad Institute Genome Sequencing Center for Infectious Disease"/>
            <person name="Wu L."/>
            <person name="Ma J."/>
        </authorList>
    </citation>
    <scope>NUCLEOTIDE SEQUENCE [LARGE SCALE GENOMIC DNA]</scope>
    <source>
        <strain evidence="3">CCUG 50754</strain>
    </source>
</reference>
<feature type="transmembrane region" description="Helical" evidence="1">
    <location>
        <begin position="183"/>
        <end position="203"/>
    </location>
</feature>
<organism evidence="2 3">
    <name type="scientific">Microbacterium koreense</name>
    <dbReference type="NCBI Taxonomy" id="323761"/>
    <lineage>
        <taxon>Bacteria</taxon>
        <taxon>Bacillati</taxon>
        <taxon>Actinomycetota</taxon>
        <taxon>Actinomycetes</taxon>
        <taxon>Micrococcales</taxon>
        <taxon>Microbacteriaceae</taxon>
        <taxon>Microbacterium</taxon>
    </lineage>
</organism>
<keyword evidence="1" id="KW-0812">Transmembrane</keyword>
<feature type="transmembrane region" description="Helical" evidence="1">
    <location>
        <begin position="31"/>
        <end position="52"/>
    </location>
</feature>
<evidence type="ECO:0000313" key="3">
    <source>
        <dbReference type="Proteomes" id="UP001597042"/>
    </source>
</evidence>
<feature type="transmembrane region" description="Helical" evidence="1">
    <location>
        <begin position="158"/>
        <end position="177"/>
    </location>
</feature>
<feature type="transmembrane region" description="Helical" evidence="1">
    <location>
        <begin position="134"/>
        <end position="151"/>
    </location>
</feature>
<accession>A0ABW2ZUB4</accession>
<protein>
    <recommendedName>
        <fullName evidence="4">Transporter</fullName>
    </recommendedName>
</protein>
<dbReference type="Proteomes" id="UP001597042">
    <property type="component" value="Unassembled WGS sequence"/>
</dbReference>
<feature type="transmembrane region" description="Helical" evidence="1">
    <location>
        <begin position="101"/>
        <end position="122"/>
    </location>
</feature>